<keyword evidence="6" id="KW-0067">ATP-binding</keyword>
<comment type="catalytic activity">
    <reaction evidence="8">
        <text>L-seryl-[protein] + ATP = O-phospho-L-seryl-[protein] + ADP + H(+)</text>
        <dbReference type="Rhea" id="RHEA:17989"/>
        <dbReference type="Rhea" id="RHEA-COMP:9863"/>
        <dbReference type="Rhea" id="RHEA-COMP:11604"/>
        <dbReference type="ChEBI" id="CHEBI:15378"/>
        <dbReference type="ChEBI" id="CHEBI:29999"/>
        <dbReference type="ChEBI" id="CHEBI:30616"/>
        <dbReference type="ChEBI" id="CHEBI:83421"/>
        <dbReference type="ChEBI" id="CHEBI:456216"/>
        <dbReference type="EC" id="2.7.11.1"/>
    </reaction>
</comment>
<evidence type="ECO:0000256" key="4">
    <source>
        <dbReference type="ARBA" id="ARBA00022741"/>
    </source>
</evidence>
<evidence type="ECO:0000256" key="3">
    <source>
        <dbReference type="ARBA" id="ARBA00022679"/>
    </source>
</evidence>
<keyword evidence="5" id="KW-0418">Kinase</keyword>
<evidence type="ECO:0000313" key="11">
    <source>
        <dbReference type="Proteomes" id="UP001302602"/>
    </source>
</evidence>
<sequence>MTTPTSKSSYSLYKPLAHGRYLVRRITDGELLLAEPLDLDPNIIHSTSTSEHGRTRTLLRHGACQPAAALLNHENLLCIYDELVAIPLTQEEEEEEEDVGGMRRNLVTRRMLVYDYCDMGTLQDLFDEHEPQLRTTLQHHQEQVEEDDGARCWGDTDTAAGGVHVGNIGTRRRHREKEVEEAIAPAGGFFPEAFIWHVALGLLRALQWLHEGVGDTYGVSTPRGIETFAPVKLGNFGKCWASGGVVKSMETPVVAMPEKDEVPLGLLRERAGRWKRDGFGLERSERPYTRGSELCAVGAMLYEMMCGRPLPPADECSECGCVHITANDAEESTPCDHDCVGDVNIQKVFEPLFQYTAGLKELVMHLLRLNYADNWYASTVLDHAWAGFESWAAKTEDGRLYRDTFDNIWLRRQNLTRLKK</sequence>
<reference evidence="10" key="2">
    <citation type="submission" date="2023-05" db="EMBL/GenBank/DDBJ databases">
        <authorList>
            <consortium name="Lawrence Berkeley National Laboratory"/>
            <person name="Steindorff A."/>
            <person name="Hensen N."/>
            <person name="Bonometti L."/>
            <person name="Westerberg I."/>
            <person name="Brannstrom I.O."/>
            <person name="Guillou S."/>
            <person name="Cros-Aarteil S."/>
            <person name="Calhoun S."/>
            <person name="Haridas S."/>
            <person name="Kuo A."/>
            <person name="Mondo S."/>
            <person name="Pangilinan J."/>
            <person name="Riley R."/>
            <person name="Labutti K."/>
            <person name="Andreopoulos B."/>
            <person name="Lipzen A."/>
            <person name="Chen C."/>
            <person name="Yanf M."/>
            <person name="Daum C."/>
            <person name="Ng V."/>
            <person name="Clum A."/>
            <person name="Ohm R."/>
            <person name="Martin F."/>
            <person name="Silar P."/>
            <person name="Natvig D."/>
            <person name="Lalanne C."/>
            <person name="Gautier V."/>
            <person name="Ament-Velasquez S.L."/>
            <person name="Kruys A."/>
            <person name="Hutchinson M.I."/>
            <person name="Powell A.J."/>
            <person name="Barry K."/>
            <person name="Miller A.N."/>
            <person name="Grigoriev I.V."/>
            <person name="Debuchy R."/>
            <person name="Gladieux P."/>
            <person name="Thoren M.H."/>
            <person name="Johannesson H."/>
        </authorList>
    </citation>
    <scope>NUCLEOTIDE SEQUENCE</scope>
    <source>
        <strain evidence="10">CBS 731.68</strain>
    </source>
</reference>
<evidence type="ECO:0000256" key="5">
    <source>
        <dbReference type="ARBA" id="ARBA00022777"/>
    </source>
</evidence>
<dbReference type="InterPro" id="IPR000719">
    <property type="entry name" value="Prot_kinase_dom"/>
</dbReference>
<evidence type="ECO:0000313" key="10">
    <source>
        <dbReference type="EMBL" id="KAK4126874.1"/>
    </source>
</evidence>
<evidence type="ECO:0000256" key="2">
    <source>
        <dbReference type="ARBA" id="ARBA00022527"/>
    </source>
</evidence>
<evidence type="ECO:0000256" key="8">
    <source>
        <dbReference type="ARBA" id="ARBA00048679"/>
    </source>
</evidence>
<organism evidence="10 11">
    <name type="scientific">Parathielavia appendiculata</name>
    <dbReference type="NCBI Taxonomy" id="2587402"/>
    <lineage>
        <taxon>Eukaryota</taxon>
        <taxon>Fungi</taxon>
        <taxon>Dikarya</taxon>
        <taxon>Ascomycota</taxon>
        <taxon>Pezizomycotina</taxon>
        <taxon>Sordariomycetes</taxon>
        <taxon>Sordariomycetidae</taxon>
        <taxon>Sordariales</taxon>
        <taxon>Chaetomiaceae</taxon>
        <taxon>Parathielavia</taxon>
    </lineage>
</organism>
<dbReference type="GO" id="GO:0004674">
    <property type="term" value="F:protein serine/threonine kinase activity"/>
    <property type="evidence" value="ECO:0007669"/>
    <property type="project" value="UniProtKB-KW"/>
</dbReference>
<accession>A0AAN6U5Y6</accession>
<proteinExistence type="predicted"/>
<feature type="domain" description="Protein kinase" evidence="9">
    <location>
        <begin position="10"/>
        <end position="386"/>
    </location>
</feature>
<comment type="caution">
    <text evidence="10">The sequence shown here is derived from an EMBL/GenBank/DDBJ whole genome shotgun (WGS) entry which is preliminary data.</text>
</comment>
<dbReference type="GO" id="GO:0005524">
    <property type="term" value="F:ATP binding"/>
    <property type="evidence" value="ECO:0007669"/>
    <property type="project" value="UniProtKB-KW"/>
</dbReference>
<evidence type="ECO:0000256" key="6">
    <source>
        <dbReference type="ARBA" id="ARBA00022840"/>
    </source>
</evidence>
<dbReference type="Gene3D" id="1.10.510.10">
    <property type="entry name" value="Transferase(Phosphotransferase) domain 1"/>
    <property type="match status" value="1"/>
</dbReference>
<dbReference type="InterPro" id="IPR011009">
    <property type="entry name" value="Kinase-like_dom_sf"/>
</dbReference>
<keyword evidence="2" id="KW-0723">Serine/threonine-protein kinase</keyword>
<dbReference type="SUPFAM" id="SSF56112">
    <property type="entry name" value="Protein kinase-like (PK-like)"/>
    <property type="match status" value="1"/>
</dbReference>
<dbReference type="Proteomes" id="UP001302602">
    <property type="component" value="Unassembled WGS sequence"/>
</dbReference>
<keyword evidence="3" id="KW-0808">Transferase</keyword>
<dbReference type="GeneID" id="87833652"/>
<evidence type="ECO:0000256" key="1">
    <source>
        <dbReference type="ARBA" id="ARBA00012513"/>
    </source>
</evidence>
<dbReference type="PANTHER" id="PTHR43671">
    <property type="entry name" value="SERINE/THREONINE-PROTEIN KINASE NEK"/>
    <property type="match status" value="1"/>
</dbReference>
<protein>
    <recommendedName>
        <fullName evidence="1">non-specific serine/threonine protein kinase</fullName>
        <ecNumber evidence="1">2.7.11.1</ecNumber>
    </recommendedName>
</protein>
<dbReference type="InterPro" id="IPR050660">
    <property type="entry name" value="NEK_Ser/Thr_kinase"/>
</dbReference>
<reference evidence="10" key="1">
    <citation type="journal article" date="2023" name="Mol. Phylogenet. Evol.">
        <title>Genome-scale phylogeny and comparative genomics of the fungal order Sordariales.</title>
        <authorList>
            <person name="Hensen N."/>
            <person name="Bonometti L."/>
            <person name="Westerberg I."/>
            <person name="Brannstrom I.O."/>
            <person name="Guillou S."/>
            <person name="Cros-Aarteil S."/>
            <person name="Calhoun S."/>
            <person name="Haridas S."/>
            <person name="Kuo A."/>
            <person name="Mondo S."/>
            <person name="Pangilinan J."/>
            <person name="Riley R."/>
            <person name="LaButti K."/>
            <person name="Andreopoulos B."/>
            <person name="Lipzen A."/>
            <person name="Chen C."/>
            <person name="Yan M."/>
            <person name="Daum C."/>
            <person name="Ng V."/>
            <person name="Clum A."/>
            <person name="Steindorff A."/>
            <person name="Ohm R.A."/>
            <person name="Martin F."/>
            <person name="Silar P."/>
            <person name="Natvig D.O."/>
            <person name="Lalanne C."/>
            <person name="Gautier V."/>
            <person name="Ament-Velasquez S.L."/>
            <person name="Kruys A."/>
            <person name="Hutchinson M.I."/>
            <person name="Powell A.J."/>
            <person name="Barry K."/>
            <person name="Miller A.N."/>
            <person name="Grigoriev I.V."/>
            <person name="Debuchy R."/>
            <person name="Gladieux P."/>
            <person name="Hiltunen Thoren M."/>
            <person name="Johannesson H."/>
        </authorList>
    </citation>
    <scope>NUCLEOTIDE SEQUENCE</scope>
    <source>
        <strain evidence="10">CBS 731.68</strain>
    </source>
</reference>
<dbReference type="RefSeq" id="XP_062650645.1">
    <property type="nucleotide sequence ID" value="XM_062796884.1"/>
</dbReference>
<gene>
    <name evidence="10" type="ORF">N657DRAFT_687264</name>
</gene>
<dbReference type="PROSITE" id="PS50011">
    <property type="entry name" value="PROTEIN_KINASE_DOM"/>
    <property type="match status" value="1"/>
</dbReference>
<name>A0AAN6U5Y6_9PEZI</name>
<dbReference type="EC" id="2.7.11.1" evidence="1"/>
<evidence type="ECO:0000256" key="7">
    <source>
        <dbReference type="ARBA" id="ARBA00047899"/>
    </source>
</evidence>
<keyword evidence="4" id="KW-0547">Nucleotide-binding</keyword>
<evidence type="ECO:0000259" key="9">
    <source>
        <dbReference type="PROSITE" id="PS50011"/>
    </source>
</evidence>
<comment type="catalytic activity">
    <reaction evidence="7">
        <text>L-threonyl-[protein] + ATP = O-phospho-L-threonyl-[protein] + ADP + H(+)</text>
        <dbReference type="Rhea" id="RHEA:46608"/>
        <dbReference type="Rhea" id="RHEA-COMP:11060"/>
        <dbReference type="Rhea" id="RHEA-COMP:11605"/>
        <dbReference type="ChEBI" id="CHEBI:15378"/>
        <dbReference type="ChEBI" id="CHEBI:30013"/>
        <dbReference type="ChEBI" id="CHEBI:30616"/>
        <dbReference type="ChEBI" id="CHEBI:61977"/>
        <dbReference type="ChEBI" id="CHEBI:456216"/>
        <dbReference type="EC" id="2.7.11.1"/>
    </reaction>
</comment>
<dbReference type="PANTHER" id="PTHR43671:SF98">
    <property type="entry name" value="SERINE_THREONINE-PROTEIN KINASE NEK11"/>
    <property type="match status" value="1"/>
</dbReference>
<dbReference type="AlphaFoldDB" id="A0AAN6U5Y6"/>
<keyword evidence="11" id="KW-1185">Reference proteome</keyword>
<dbReference type="EMBL" id="MU853224">
    <property type="protein sequence ID" value="KAK4126874.1"/>
    <property type="molecule type" value="Genomic_DNA"/>
</dbReference>